<protein>
    <submittedName>
        <fullName evidence="1">Uncharacterized protein</fullName>
    </submittedName>
</protein>
<proteinExistence type="predicted"/>
<comment type="caution">
    <text evidence="1">The sequence shown here is derived from an EMBL/GenBank/DDBJ whole genome shotgun (WGS) entry which is preliminary data.</text>
</comment>
<accession>A0A5A7SN95</accession>
<dbReference type="Proteomes" id="UP000321947">
    <property type="component" value="Unassembled WGS sequence"/>
</dbReference>
<sequence length="112" mass="12806">MLDIFTSSSRFRDGLGEGVTVWYQSIDPKKNYDIERMKALSAIPFNWTVDPTEAEAWLTLIEKWYTQYNNVYKLYDVVEPVQHSHPLCHSGARPALTTASLLRSTLNVNNGI</sequence>
<gene>
    <name evidence="2" type="ORF">E5676_scaffold409G00040</name>
    <name evidence="1" type="ORF">E6C27_scaffold139G004880</name>
</gene>
<dbReference type="EMBL" id="SSTE01022915">
    <property type="protein sequence ID" value="KAA0031703.1"/>
    <property type="molecule type" value="Genomic_DNA"/>
</dbReference>
<evidence type="ECO:0000313" key="3">
    <source>
        <dbReference type="Proteomes" id="UP000321393"/>
    </source>
</evidence>
<dbReference type="Proteomes" id="UP000321393">
    <property type="component" value="Unassembled WGS sequence"/>
</dbReference>
<name>A0A5A7SN95_CUCMM</name>
<evidence type="ECO:0000313" key="4">
    <source>
        <dbReference type="Proteomes" id="UP000321947"/>
    </source>
</evidence>
<dbReference type="EMBL" id="SSTD01014204">
    <property type="protein sequence ID" value="TYK04409.1"/>
    <property type="molecule type" value="Genomic_DNA"/>
</dbReference>
<dbReference type="AlphaFoldDB" id="A0A5A7SN95"/>
<organism evidence="1 3">
    <name type="scientific">Cucumis melo var. makuwa</name>
    <name type="common">Oriental melon</name>
    <dbReference type="NCBI Taxonomy" id="1194695"/>
    <lineage>
        <taxon>Eukaryota</taxon>
        <taxon>Viridiplantae</taxon>
        <taxon>Streptophyta</taxon>
        <taxon>Embryophyta</taxon>
        <taxon>Tracheophyta</taxon>
        <taxon>Spermatophyta</taxon>
        <taxon>Magnoliopsida</taxon>
        <taxon>eudicotyledons</taxon>
        <taxon>Gunneridae</taxon>
        <taxon>Pentapetalae</taxon>
        <taxon>rosids</taxon>
        <taxon>fabids</taxon>
        <taxon>Cucurbitales</taxon>
        <taxon>Cucurbitaceae</taxon>
        <taxon>Benincaseae</taxon>
        <taxon>Cucumis</taxon>
    </lineage>
</organism>
<evidence type="ECO:0000313" key="2">
    <source>
        <dbReference type="EMBL" id="TYK04409.1"/>
    </source>
</evidence>
<evidence type="ECO:0000313" key="1">
    <source>
        <dbReference type="EMBL" id="KAA0031703.1"/>
    </source>
</evidence>
<reference evidence="3 4" key="1">
    <citation type="submission" date="2019-08" db="EMBL/GenBank/DDBJ databases">
        <title>Draft genome sequences of two oriental melons (Cucumis melo L. var makuwa).</title>
        <authorList>
            <person name="Kwon S.-Y."/>
        </authorList>
    </citation>
    <scope>NUCLEOTIDE SEQUENCE [LARGE SCALE GENOMIC DNA]</scope>
    <source>
        <strain evidence="4">cv. Chang Bougi</strain>
        <strain evidence="3">cv. SW 3</strain>
        <tissue evidence="1">Leaf</tissue>
    </source>
</reference>